<organism evidence="1 2">
    <name type="scientific">Duncaniella muris</name>
    <dbReference type="NCBI Taxonomy" id="2094150"/>
    <lineage>
        <taxon>Bacteria</taxon>
        <taxon>Pseudomonadati</taxon>
        <taxon>Bacteroidota</taxon>
        <taxon>Bacteroidia</taxon>
        <taxon>Bacteroidales</taxon>
        <taxon>Muribaculaceae</taxon>
        <taxon>Duncaniella</taxon>
    </lineage>
</organism>
<comment type="caution">
    <text evidence="1">The sequence shown here is derived from an EMBL/GenBank/DDBJ whole genome shotgun (WGS) entry which is preliminary data.</text>
</comment>
<dbReference type="AlphaFoldDB" id="A0A2V1IPH8"/>
<reference evidence="2" key="1">
    <citation type="submission" date="2018-02" db="EMBL/GenBank/DDBJ databases">
        <authorList>
            <person name="Clavel T."/>
            <person name="Strowig T."/>
        </authorList>
    </citation>
    <scope>NUCLEOTIDE SEQUENCE [LARGE SCALE GENOMIC DNA]</scope>
    <source>
        <strain evidence="2">DSM 103720</strain>
    </source>
</reference>
<dbReference type="Gene3D" id="3.30.420.260">
    <property type="match status" value="1"/>
</dbReference>
<name>A0A2V1IPH8_9BACT</name>
<protein>
    <submittedName>
        <fullName evidence="1">DUF3822 domain-containing protein</fullName>
    </submittedName>
</protein>
<dbReference type="Proteomes" id="UP000244905">
    <property type="component" value="Unassembled WGS sequence"/>
</dbReference>
<accession>A0A2V1IPH8</accession>
<keyword evidence="2" id="KW-1185">Reference proteome</keyword>
<dbReference type="EMBL" id="PUEC01000014">
    <property type="protein sequence ID" value="PWB02252.1"/>
    <property type="molecule type" value="Genomic_DNA"/>
</dbReference>
<dbReference type="CDD" id="cd24013">
    <property type="entry name" value="ASKHA_ATPase_BT3980-like"/>
    <property type="match status" value="1"/>
</dbReference>
<dbReference type="InterPro" id="IPR024213">
    <property type="entry name" value="DUF3822"/>
</dbReference>
<evidence type="ECO:0000313" key="1">
    <source>
        <dbReference type="EMBL" id="PWB02252.1"/>
    </source>
</evidence>
<dbReference type="Gene3D" id="3.30.420.250">
    <property type="match status" value="1"/>
</dbReference>
<sequence>MTNGSFDSQRIEKPEICNLLLRISRDEIHVAIYSIVEDNSLIYRRIVLDPNASSRLQAIESVIYDNPILLSDFRQVTCVIETEELTVVPSECSSESDRQLLFNAAFPNSSLVMEADETGTRNATILMGLETDLRGFLNRTFHRIRIMSHLGALSRYFASKGAQGNNLKMVVNARQKSLDVIVLDGHRLLMANTFRADTPDNAAYYILACRQRLGLDPHSDELLLAGDQTVREAITPILRTYISRVMPVIFPPQMFKAGRDAMIAPFDLIVTPICE</sequence>
<proteinExistence type="predicted"/>
<dbReference type="Pfam" id="PF12864">
    <property type="entry name" value="DUF3822"/>
    <property type="match status" value="1"/>
</dbReference>
<dbReference type="GeneID" id="82526145"/>
<gene>
    <name evidence="1" type="ORF">C5O23_07285</name>
</gene>
<evidence type="ECO:0000313" key="2">
    <source>
        <dbReference type="Proteomes" id="UP000244905"/>
    </source>
</evidence>
<dbReference type="RefSeq" id="WP_107032285.1">
    <property type="nucleotide sequence ID" value="NZ_CAJSYL010000019.1"/>
</dbReference>